<keyword evidence="3" id="KW-1185">Reference proteome</keyword>
<evidence type="ECO:0000313" key="3">
    <source>
        <dbReference type="Proteomes" id="UP000219338"/>
    </source>
</evidence>
<feature type="transmembrane region" description="Helical" evidence="1">
    <location>
        <begin position="122"/>
        <end position="147"/>
    </location>
</feature>
<evidence type="ECO:0000313" key="2">
    <source>
        <dbReference type="EMBL" id="SJL17026.1"/>
    </source>
</evidence>
<protein>
    <submittedName>
        <fullName evidence="2">Uncharacterized protein</fullName>
    </submittedName>
</protein>
<accession>A0A284S7U2</accession>
<organism evidence="2 3">
    <name type="scientific">Armillaria ostoyae</name>
    <name type="common">Armillaria root rot fungus</name>
    <dbReference type="NCBI Taxonomy" id="47428"/>
    <lineage>
        <taxon>Eukaryota</taxon>
        <taxon>Fungi</taxon>
        <taxon>Dikarya</taxon>
        <taxon>Basidiomycota</taxon>
        <taxon>Agaricomycotina</taxon>
        <taxon>Agaricomycetes</taxon>
        <taxon>Agaricomycetidae</taxon>
        <taxon>Agaricales</taxon>
        <taxon>Marasmiineae</taxon>
        <taxon>Physalacriaceae</taxon>
        <taxon>Armillaria</taxon>
    </lineage>
</organism>
<sequence>MPKAHSTVKLPDFDIVESPGISLIRFLRQLFSKSRPSRANPSFVQPVAQAVFNTYRSHSWHSLAYADCIPQLPPSLYHHLGYKIRGISEELGFEDDVTTVFRDPVLKISIGMRTNVADRYNLWTIACTSTLPVLTAFLLVFMSPVAVMTQVAIWT</sequence>
<evidence type="ECO:0000256" key="1">
    <source>
        <dbReference type="SAM" id="Phobius"/>
    </source>
</evidence>
<keyword evidence="1" id="KW-0812">Transmembrane</keyword>
<dbReference type="Proteomes" id="UP000219338">
    <property type="component" value="Unassembled WGS sequence"/>
</dbReference>
<dbReference type="EMBL" id="FUEG01000040">
    <property type="protein sequence ID" value="SJL17026.1"/>
    <property type="molecule type" value="Genomic_DNA"/>
</dbReference>
<keyword evidence="1" id="KW-0472">Membrane</keyword>
<keyword evidence="1" id="KW-1133">Transmembrane helix</keyword>
<gene>
    <name evidence="2" type="ORF">ARMOST_20567</name>
</gene>
<proteinExistence type="predicted"/>
<name>A0A284S7U2_ARMOS</name>
<dbReference type="AlphaFoldDB" id="A0A284S7U2"/>
<reference evidence="3" key="1">
    <citation type="journal article" date="2017" name="Nat. Ecol. Evol.">
        <title>Genome expansion and lineage-specific genetic innovations in the forest pathogenic fungi Armillaria.</title>
        <authorList>
            <person name="Sipos G."/>
            <person name="Prasanna A.N."/>
            <person name="Walter M.C."/>
            <person name="O'Connor E."/>
            <person name="Balint B."/>
            <person name="Krizsan K."/>
            <person name="Kiss B."/>
            <person name="Hess J."/>
            <person name="Varga T."/>
            <person name="Slot J."/>
            <person name="Riley R."/>
            <person name="Boka B."/>
            <person name="Rigling D."/>
            <person name="Barry K."/>
            <person name="Lee J."/>
            <person name="Mihaltcheva S."/>
            <person name="LaButti K."/>
            <person name="Lipzen A."/>
            <person name="Waldron R."/>
            <person name="Moloney N.M."/>
            <person name="Sperisen C."/>
            <person name="Kredics L."/>
            <person name="Vagvoelgyi C."/>
            <person name="Patrignani A."/>
            <person name="Fitzpatrick D."/>
            <person name="Nagy I."/>
            <person name="Doyle S."/>
            <person name="Anderson J.B."/>
            <person name="Grigoriev I.V."/>
            <person name="Gueldener U."/>
            <person name="Muensterkoetter M."/>
            <person name="Nagy L.G."/>
        </authorList>
    </citation>
    <scope>NUCLEOTIDE SEQUENCE [LARGE SCALE GENOMIC DNA]</scope>
    <source>
        <strain evidence="3">C18/9</strain>
    </source>
</reference>